<reference evidence="1" key="1">
    <citation type="submission" date="2020-11" db="EMBL/GenBank/DDBJ databases">
        <authorList>
            <consortium name="DOE Joint Genome Institute"/>
            <person name="Ahrendt S."/>
            <person name="Riley R."/>
            <person name="Andreopoulos W."/>
            <person name="Labutti K."/>
            <person name="Pangilinan J."/>
            <person name="Ruiz-Duenas F.J."/>
            <person name="Barrasa J.M."/>
            <person name="Sanchez-Garcia M."/>
            <person name="Camarero S."/>
            <person name="Miyauchi S."/>
            <person name="Serrano A."/>
            <person name="Linde D."/>
            <person name="Babiker R."/>
            <person name="Drula E."/>
            <person name="Ayuso-Fernandez I."/>
            <person name="Pacheco R."/>
            <person name="Padilla G."/>
            <person name="Ferreira P."/>
            <person name="Barriuso J."/>
            <person name="Kellner H."/>
            <person name="Castanera R."/>
            <person name="Alfaro M."/>
            <person name="Ramirez L."/>
            <person name="Pisabarro A.G."/>
            <person name="Kuo A."/>
            <person name="Tritt A."/>
            <person name="Lipzen A."/>
            <person name="He G."/>
            <person name="Yan M."/>
            <person name="Ng V."/>
            <person name="Cullen D."/>
            <person name="Martin F."/>
            <person name="Rosso M.-N."/>
            <person name="Henrissat B."/>
            <person name="Hibbett D."/>
            <person name="Martinez A.T."/>
            <person name="Grigoriev I.V."/>
        </authorList>
    </citation>
    <scope>NUCLEOTIDE SEQUENCE</scope>
    <source>
        <strain evidence="1">AH 40177</strain>
    </source>
</reference>
<proteinExistence type="predicted"/>
<dbReference type="PANTHER" id="PTHR45786">
    <property type="entry name" value="DNA BINDING PROTEIN-LIKE"/>
    <property type="match status" value="1"/>
</dbReference>
<feature type="non-terminal residue" evidence="1">
    <location>
        <position position="177"/>
    </location>
</feature>
<comment type="caution">
    <text evidence="1">The sequence shown here is derived from an EMBL/GenBank/DDBJ whole genome shotgun (WGS) entry which is preliminary data.</text>
</comment>
<dbReference type="EMBL" id="JADNRY010000138">
    <property type="protein sequence ID" value="KAF9063789.1"/>
    <property type="molecule type" value="Genomic_DNA"/>
</dbReference>
<organism evidence="1 2">
    <name type="scientific">Rhodocollybia butyracea</name>
    <dbReference type="NCBI Taxonomy" id="206335"/>
    <lineage>
        <taxon>Eukaryota</taxon>
        <taxon>Fungi</taxon>
        <taxon>Dikarya</taxon>
        <taxon>Basidiomycota</taxon>
        <taxon>Agaricomycotina</taxon>
        <taxon>Agaricomycetes</taxon>
        <taxon>Agaricomycetidae</taxon>
        <taxon>Agaricales</taxon>
        <taxon>Marasmiineae</taxon>
        <taxon>Omphalotaceae</taxon>
        <taxon>Rhodocollybia</taxon>
    </lineage>
</organism>
<gene>
    <name evidence="1" type="ORF">BDP27DRAFT_1231492</name>
</gene>
<evidence type="ECO:0000313" key="1">
    <source>
        <dbReference type="EMBL" id="KAF9063789.1"/>
    </source>
</evidence>
<name>A0A9P5PIA3_9AGAR</name>
<sequence length="177" mass="20016">MDVECPFCHALHWAAERLIKSSLRNPKFGTCCKSGNVQLPRLAKPPVELEKLFDGRDHDSKHFLENIRSYNAAFAFVSIGLNVQPHNDPELPTTGPRQFKIKGELWHAMGSLLPEVGKNPVYAQLYIVAPETALQQRLANNAQHGNGTGLHQPVMQTISDCLRRNNRWIELYQSAYE</sequence>
<dbReference type="Proteomes" id="UP000772434">
    <property type="component" value="Unassembled WGS sequence"/>
</dbReference>
<dbReference type="OrthoDB" id="2272314at2759"/>
<dbReference type="AlphaFoldDB" id="A0A9P5PIA3"/>
<keyword evidence="2" id="KW-1185">Reference proteome</keyword>
<dbReference type="PANTHER" id="PTHR45786:SF74">
    <property type="entry name" value="ATP-DEPENDENT DNA HELICASE"/>
    <property type="match status" value="1"/>
</dbReference>
<accession>A0A9P5PIA3</accession>
<protein>
    <submittedName>
        <fullName evidence="1">Uncharacterized protein</fullName>
    </submittedName>
</protein>
<evidence type="ECO:0000313" key="2">
    <source>
        <dbReference type="Proteomes" id="UP000772434"/>
    </source>
</evidence>